<feature type="signal peptide" evidence="11">
    <location>
        <begin position="1"/>
        <end position="24"/>
    </location>
</feature>
<dbReference type="GO" id="GO:0045165">
    <property type="term" value="P:cell fate commitment"/>
    <property type="evidence" value="ECO:0007669"/>
    <property type="project" value="TreeGrafter"/>
</dbReference>
<dbReference type="Proteomes" id="UP000515163">
    <property type="component" value="Unplaced"/>
</dbReference>
<dbReference type="GeneID" id="116292346"/>
<evidence type="ECO:0000256" key="3">
    <source>
        <dbReference type="ARBA" id="ARBA00022473"/>
    </source>
</evidence>
<dbReference type="PROSITE" id="PS00246">
    <property type="entry name" value="WNT1"/>
    <property type="match status" value="1"/>
</dbReference>
<evidence type="ECO:0000313" key="13">
    <source>
        <dbReference type="RefSeq" id="XP_031555499.1"/>
    </source>
</evidence>
<dbReference type="GO" id="GO:0005615">
    <property type="term" value="C:extracellular space"/>
    <property type="evidence" value="ECO:0007669"/>
    <property type="project" value="TreeGrafter"/>
</dbReference>
<evidence type="ECO:0000313" key="18">
    <source>
        <dbReference type="RefSeq" id="XP_031555504.1"/>
    </source>
</evidence>
<evidence type="ECO:0000256" key="5">
    <source>
        <dbReference type="ARBA" id="ARBA00022530"/>
    </source>
</evidence>
<comment type="subcellular location">
    <subcellularLocation>
        <location evidence="1 10">Secreted</location>
        <location evidence="1 10">Extracellular space</location>
        <location evidence="1 10">Extracellular matrix</location>
    </subcellularLocation>
</comment>
<evidence type="ECO:0000256" key="1">
    <source>
        <dbReference type="ARBA" id="ARBA00004498"/>
    </source>
</evidence>
<dbReference type="PANTHER" id="PTHR12027:SF101">
    <property type="entry name" value="PROTEIN WNT-4"/>
    <property type="match status" value="1"/>
</dbReference>
<organism evidence="12 14">
    <name type="scientific">Actinia tenebrosa</name>
    <name type="common">Australian red waratah sea anemone</name>
    <dbReference type="NCBI Taxonomy" id="6105"/>
    <lineage>
        <taxon>Eukaryota</taxon>
        <taxon>Metazoa</taxon>
        <taxon>Cnidaria</taxon>
        <taxon>Anthozoa</taxon>
        <taxon>Hexacorallia</taxon>
        <taxon>Actiniaria</taxon>
        <taxon>Actiniidae</taxon>
        <taxon>Actinia</taxon>
    </lineage>
</organism>
<dbReference type="PANTHER" id="PTHR12027">
    <property type="entry name" value="WNT RELATED"/>
    <property type="match status" value="1"/>
</dbReference>
<dbReference type="RefSeq" id="XP_031555500.1">
    <property type="nucleotide sequence ID" value="XM_031699640.1"/>
</dbReference>
<dbReference type="RefSeq" id="XP_031555502.1">
    <property type="nucleotide sequence ID" value="XM_031699642.1"/>
</dbReference>
<protein>
    <recommendedName>
        <fullName evidence="10">Protein Wnt</fullName>
    </recommendedName>
</protein>
<dbReference type="KEGG" id="aten:116292346"/>
<evidence type="ECO:0000256" key="6">
    <source>
        <dbReference type="ARBA" id="ARBA00022687"/>
    </source>
</evidence>
<keyword evidence="4" id="KW-0964">Secreted</keyword>
<dbReference type="GO" id="GO:0060070">
    <property type="term" value="P:canonical Wnt signaling pathway"/>
    <property type="evidence" value="ECO:0007669"/>
    <property type="project" value="TreeGrafter"/>
</dbReference>
<gene>
    <name evidence="13 14 15 16 17 18" type="primary">LOC116292346</name>
</gene>
<dbReference type="Pfam" id="PF00110">
    <property type="entry name" value="wnt"/>
    <property type="match status" value="1"/>
</dbReference>
<evidence type="ECO:0000313" key="16">
    <source>
        <dbReference type="RefSeq" id="XP_031555502.1"/>
    </source>
</evidence>
<keyword evidence="11" id="KW-0732">Signal</keyword>
<dbReference type="FunFam" id="3.30.2460.20:FF:000001">
    <property type="entry name" value="Wnt homolog"/>
    <property type="match status" value="1"/>
</dbReference>
<reference evidence="13 14" key="1">
    <citation type="submission" date="2025-04" db="UniProtKB">
        <authorList>
            <consortium name="RefSeq"/>
        </authorList>
    </citation>
    <scope>IDENTIFICATION</scope>
    <source>
        <tissue evidence="13 14">Tentacle</tissue>
    </source>
</reference>
<keyword evidence="5" id="KW-0272">Extracellular matrix</keyword>
<feature type="chain" id="PRO_5044653085" description="Protein Wnt" evidence="11">
    <location>
        <begin position="25"/>
        <end position="359"/>
    </location>
</feature>
<evidence type="ECO:0000256" key="9">
    <source>
        <dbReference type="ARBA" id="ARBA00023288"/>
    </source>
</evidence>
<keyword evidence="3 10" id="KW-0217">Developmental protein</keyword>
<sequence length="359" mass="39857">MSSVASQAAIILLLEMCLTTYVFSSQWLSLALTGSSPSRFKSKKNCDEIGQLLNHKQVQVCKKNVDVMDSVKNGASVALLECQHQFRYRPWNCTTVQFSKSPVFGNSVNGGTREAAFVHAISSAGVAYSVTQACSAGRLGKKCGCDKKYRGQSSQGWKWAGCSDDIDFGINFSSRFVDARERGRGIGTPARVKMNLHNNMAGRLAIKKFMKLQCKCHGVSGSCNIKTCWRDLPEFTLVGDHIKEKFDGATEVELKLIGGKHVLLPQDNKFKPHTKLDLVYLVPSPNFCDPDTSTGSLGTHGRLCNRTSQAIDGCDLMCCRRGFITTTEIKKERCNCKFYWCCKVKCQECRKTVEVNYCK</sequence>
<keyword evidence="6 10" id="KW-0879">Wnt signaling pathway</keyword>
<dbReference type="SMART" id="SM00097">
    <property type="entry name" value="WNT1"/>
    <property type="match status" value="1"/>
</dbReference>
<dbReference type="RefSeq" id="XP_031555503.1">
    <property type="nucleotide sequence ID" value="XM_031699643.1"/>
</dbReference>
<dbReference type="InterPro" id="IPR005817">
    <property type="entry name" value="Wnt"/>
</dbReference>
<dbReference type="InterPro" id="IPR018161">
    <property type="entry name" value="Wnt_CS"/>
</dbReference>
<evidence type="ECO:0000256" key="4">
    <source>
        <dbReference type="ARBA" id="ARBA00022525"/>
    </source>
</evidence>
<dbReference type="OrthoDB" id="5945655at2759"/>
<dbReference type="Gene3D" id="3.30.2460.20">
    <property type="match status" value="1"/>
</dbReference>
<keyword evidence="9" id="KW-0449">Lipoprotein</keyword>
<name>A0A6P8HS67_ACTTE</name>
<dbReference type="PRINTS" id="PR01349">
    <property type="entry name" value="WNTPROTEIN"/>
</dbReference>
<dbReference type="GO" id="GO:0005125">
    <property type="term" value="F:cytokine activity"/>
    <property type="evidence" value="ECO:0007669"/>
    <property type="project" value="TreeGrafter"/>
</dbReference>
<comment type="function">
    <text evidence="10">Ligand for members of the frizzled family of seven transmembrane receptors.</text>
</comment>
<dbReference type="RefSeq" id="XP_031555501.1">
    <property type="nucleotide sequence ID" value="XM_031699641.1"/>
</dbReference>
<dbReference type="GO" id="GO:0030182">
    <property type="term" value="P:neuron differentiation"/>
    <property type="evidence" value="ECO:0007669"/>
    <property type="project" value="TreeGrafter"/>
</dbReference>
<evidence type="ECO:0000313" key="17">
    <source>
        <dbReference type="RefSeq" id="XP_031555503.1"/>
    </source>
</evidence>
<dbReference type="InterPro" id="IPR043158">
    <property type="entry name" value="Wnt_C"/>
</dbReference>
<comment type="similarity">
    <text evidence="2 10">Belongs to the Wnt family.</text>
</comment>
<dbReference type="CDD" id="cd19336">
    <property type="entry name" value="Wnt_Wnt4"/>
    <property type="match status" value="1"/>
</dbReference>
<dbReference type="RefSeq" id="XP_031555504.1">
    <property type="nucleotide sequence ID" value="XM_031699644.1"/>
</dbReference>
<proteinExistence type="inferred from homology"/>
<evidence type="ECO:0000256" key="11">
    <source>
        <dbReference type="SAM" id="SignalP"/>
    </source>
</evidence>
<evidence type="ECO:0000256" key="2">
    <source>
        <dbReference type="ARBA" id="ARBA00005683"/>
    </source>
</evidence>
<keyword evidence="12" id="KW-1185">Reference proteome</keyword>
<keyword evidence="7" id="KW-1015">Disulfide bond</keyword>
<evidence type="ECO:0000313" key="12">
    <source>
        <dbReference type="Proteomes" id="UP000515163"/>
    </source>
</evidence>
<keyword evidence="8" id="KW-0325">Glycoprotein</keyword>
<evidence type="ECO:0000256" key="8">
    <source>
        <dbReference type="ARBA" id="ARBA00023180"/>
    </source>
</evidence>
<accession>A0A6P8HS67</accession>
<evidence type="ECO:0000256" key="7">
    <source>
        <dbReference type="ARBA" id="ARBA00023157"/>
    </source>
</evidence>
<dbReference type="GO" id="GO:0005109">
    <property type="term" value="F:frizzled binding"/>
    <property type="evidence" value="ECO:0007669"/>
    <property type="project" value="TreeGrafter"/>
</dbReference>
<dbReference type="RefSeq" id="XP_031555499.1">
    <property type="nucleotide sequence ID" value="XM_031699639.1"/>
</dbReference>
<dbReference type="AlphaFoldDB" id="A0A6P8HS67"/>
<evidence type="ECO:0000313" key="15">
    <source>
        <dbReference type="RefSeq" id="XP_031555501.1"/>
    </source>
</evidence>
<evidence type="ECO:0000256" key="10">
    <source>
        <dbReference type="RuleBase" id="RU003500"/>
    </source>
</evidence>
<evidence type="ECO:0000313" key="14">
    <source>
        <dbReference type="RefSeq" id="XP_031555500.1"/>
    </source>
</evidence>